<gene>
    <name evidence="3" type="ORF">BBRV_LOCUS85793</name>
</gene>
<dbReference type="EMBL" id="CADCXW020000291">
    <property type="protein sequence ID" value="CAD1566255.1"/>
    <property type="molecule type" value="Genomic_DNA"/>
</dbReference>
<feature type="signal peptide" evidence="2">
    <location>
        <begin position="1"/>
        <end position="25"/>
    </location>
</feature>
<evidence type="ECO:0000256" key="1">
    <source>
        <dbReference type="SAM" id="MobiDB-lite"/>
    </source>
</evidence>
<evidence type="ECO:0000256" key="2">
    <source>
        <dbReference type="SAM" id="SignalP"/>
    </source>
</evidence>
<evidence type="ECO:0000313" key="3">
    <source>
        <dbReference type="EMBL" id="CAD1566255.1"/>
    </source>
</evidence>
<keyword evidence="2" id="KW-0732">Signal</keyword>
<name>A0A6V7KPG4_9HYME</name>
<proteinExistence type="predicted"/>
<reference evidence="3" key="1">
    <citation type="submission" date="2020-07" db="EMBL/GenBank/DDBJ databases">
        <authorList>
            <person name="Ferguson B K."/>
        </authorList>
    </citation>
    <scope>NUCLEOTIDE SEQUENCE</scope>
    <source>
        <strain evidence="3">L06</strain>
    </source>
</reference>
<protein>
    <submittedName>
        <fullName evidence="3">Uncharacterized protein</fullName>
    </submittedName>
</protein>
<organism evidence="3">
    <name type="scientific">Bracon brevicornis</name>
    <dbReference type="NCBI Taxonomy" id="1563983"/>
    <lineage>
        <taxon>Eukaryota</taxon>
        <taxon>Metazoa</taxon>
        <taxon>Ecdysozoa</taxon>
        <taxon>Arthropoda</taxon>
        <taxon>Hexapoda</taxon>
        <taxon>Insecta</taxon>
        <taxon>Pterygota</taxon>
        <taxon>Neoptera</taxon>
        <taxon>Endopterygota</taxon>
        <taxon>Hymenoptera</taxon>
        <taxon>Apocrita</taxon>
        <taxon>Ichneumonoidea</taxon>
        <taxon>Braconidae</taxon>
        <taxon>Braconinae</taxon>
        <taxon>Bracon</taxon>
    </lineage>
</organism>
<sequence length="100" mass="10964">MRFDRRTSTIHRLVALILSAAWSPAARLAPESRMTPAAEANPSVPMSPAPRTSPGARITPETKTRPAPGVDFEKFKIFIPVPPADTIRNPPEKILSLHDE</sequence>
<feature type="region of interest" description="Disordered" evidence="1">
    <location>
        <begin position="28"/>
        <end position="69"/>
    </location>
</feature>
<accession>A0A6V7KPG4</accession>
<dbReference type="AlphaFoldDB" id="A0A6V7KPG4"/>
<feature type="chain" id="PRO_5027631033" evidence="2">
    <location>
        <begin position="26"/>
        <end position="100"/>
    </location>
</feature>